<comment type="caution">
    <text evidence="1">The sequence shown here is derived from an EMBL/GenBank/DDBJ whole genome shotgun (WGS) entry which is preliminary data.</text>
</comment>
<protein>
    <submittedName>
        <fullName evidence="1">Uncharacterized protein</fullName>
    </submittedName>
</protein>
<accession>A0A4Z1NTZ3</accession>
<dbReference type="EMBL" id="SNSC02000014">
    <property type="protein sequence ID" value="TID18389.1"/>
    <property type="molecule type" value="Genomic_DNA"/>
</dbReference>
<proteinExistence type="predicted"/>
<gene>
    <name evidence="1" type="ORF">E6O75_ATG06465</name>
</gene>
<sequence length="124" mass="13832">MLSPESLVSASDTSIPSVIKQSTVVEALPHVFEQMPIVSKIFKEKVNQYRLVGSRLVTEELNFQNGAKILKVRADCQTAWHVIPTFDNDICIVEAAQEAKEHQQSLEAIFISCNRFCQLSVGIV</sequence>
<organism evidence="1 2">
    <name type="scientific">Venturia nashicola</name>
    <dbReference type="NCBI Taxonomy" id="86259"/>
    <lineage>
        <taxon>Eukaryota</taxon>
        <taxon>Fungi</taxon>
        <taxon>Dikarya</taxon>
        <taxon>Ascomycota</taxon>
        <taxon>Pezizomycotina</taxon>
        <taxon>Dothideomycetes</taxon>
        <taxon>Pleosporomycetidae</taxon>
        <taxon>Venturiales</taxon>
        <taxon>Venturiaceae</taxon>
        <taxon>Venturia</taxon>
    </lineage>
</organism>
<name>A0A4Z1NTZ3_9PEZI</name>
<keyword evidence="2" id="KW-1185">Reference proteome</keyword>
<evidence type="ECO:0000313" key="2">
    <source>
        <dbReference type="Proteomes" id="UP000298493"/>
    </source>
</evidence>
<reference evidence="1 2" key="1">
    <citation type="submission" date="2019-04" db="EMBL/GenBank/DDBJ databases">
        <title>High contiguity whole genome sequence and gene annotation resource for two Venturia nashicola isolates.</title>
        <authorList>
            <person name="Prokchorchik M."/>
            <person name="Won K."/>
            <person name="Lee Y."/>
            <person name="Choi E.D."/>
            <person name="Segonzac C."/>
            <person name="Sohn K.H."/>
        </authorList>
    </citation>
    <scope>NUCLEOTIDE SEQUENCE [LARGE SCALE GENOMIC DNA]</scope>
    <source>
        <strain evidence="1 2">PRI2</strain>
    </source>
</reference>
<evidence type="ECO:0000313" key="1">
    <source>
        <dbReference type="EMBL" id="TID18389.1"/>
    </source>
</evidence>
<dbReference type="Proteomes" id="UP000298493">
    <property type="component" value="Unassembled WGS sequence"/>
</dbReference>
<dbReference type="AlphaFoldDB" id="A0A4Z1NTZ3"/>